<comment type="similarity">
    <text evidence="3">Belongs to the FliM family.</text>
</comment>
<dbReference type="GO" id="GO:0003774">
    <property type="term" value="F:cytoskeletal motor activity"/>
    <property type="evidence" value="ECO:0007669"/>
    <property type="project" value="InterPro"/>
</dbReference>
<reference evidence="12 13" key="1">
    <citation type="submission" date="2020-03" db="EMBL/GenBank/DDBJ databases">
        <title>Metabolic flexibility allows generalist bacteria to become dominant in a frequently disturbed ecosystem.</title>
        <authorList>
            <person name="Chen Y.-J."/>
            <person name="Leung P.M."/>
            <person name="Bay S.K."/>
            <person name="Hugenholtz P."/>
            <person name="Kessler A.J."/>
            <person name="Shelley G."/>
            <person name="Waite D.W."/>
            <person name="Cook P.L."/>
            <person name="Greening C."/>
        </authorList>
    </citation>
    <scope>NUCLEOTIDE SEQUENCE [LARGE SCALE GENOMIC DNA]</scope>
    <source>
        <strain evidence="12">SS_bin_28</strain>
    </source>
</reference>
<protein>
    <recommendedName>
        <fullName evidence="4">Flagellar motor switch protein FliM</fullName>
    </recommendedName>
</protein>
<dbReference type="SUPFAM" id="SSF101801">
    <property type="entry name" value="Surface presentation of antigens (SPOA)"/>
    <property type="match status" value="1"/>
</dbReference>
<comment type="subcellular location">
    <subcellularLocation>
        <location evidence="1">Bacterial flagellum basal body</location>
    </subcellularLocation>
    <subcellularLocation>
        <location evidence="2">Cell membrane</location>
        <topology evidence="2">Peripheral membrane protein</topology>
    </subcellularLocation>
</comment>
<evidence type="ECO:0000256" key="3">
    <source>
        <dbReference type="ARBA" id="ARBA00011049"/>
    </source>
</evidence>
<sequence length="325" mass="35045">KAIDAMLKAQSGDGQAEADSPIQPFSVLRPSQLARWLRIPVETSLDAFAVGLSEFLSMETRGSVWVQPSSVELVYFSELTQSVGAPSATFLLDVSGGDQSGVGLFDWGLDIGSALLEKMLGGDGEPMKGSRGFTSIEQQVLSRVTTQAYAPLRDAFREMLTLATRAPEFEPSPPMLKVASPQSRYINALFSIRSGAMEGTISLGLPLACVEAALERRQKDRGTPGETDKESKSMLGSDLKHASVTVAARWKRVLLSMRQISEMKEGTVINLMQDRESPIQICVNGRAMFEGVAGQARGNMGVRITQVLSDPVPESPTSGKHGRVQ</sequence>
<organism evidence="12 13">
    <name type="scientific">Eiseniibacteriota bacterium</name>
    <dbReference type="NCBI Taxonomy" id="2212470"/>
    <lineage>
        <taxon>Bacteria</taxon>
        <taxon>Candidatus Eiseniibacteriota</taxon>
    </lineage>
</organism>
<dbReference type="Proteomes" id="UP000547674">
    <property type="component" value="Unassembled WGS sequence"/>
</dbReference>
<evidence type="ECO:0000259" key="11">
    <source>
        <dbReference type="Pfam" id="PF01052"/>
    </source>
</evidence>
<evidence type="ECO:0000256" key="7">
    <source>
        <dbReference type="ARBA" id="ARBA00022779"/>
    </source>
</evidence>
<evidence type="ECO:0000256" key="10">
    <source>
        <dbReference type="SAM" id="MobiDB-lite"/>
    </source>
</evidence>
<proteinExistence type="inferred from homology"/>
<evidence type="ECO:0000256" key="8">
    <source>
        <dbReference type="ARBA" id="ARBA00023136"/>
    </source>
</evidence>
<dbReference type="InterPro" id="IPR028976">
    <property type="entry name" value="CheC-like_sf"/>
</dbReference>
<accession>A0A7Y2E5V8</accession>
<keyword evidence="5" id="KW-1003">Cell membrane</keyword>
<dbReference type="InterPro" id="IPR001689">
    <property type="entry name" value="Flag_FliM"/>
</dbReference>
<dbReference type="CDD" id="cd17908">
    <property type="entry name" value="FliM"/>
    <property type="match status" value="1"/>
</dbReference>
<dbReference type="Pfam" id="PF02154">
    <property type="entry name" value="FliM"/>
    <property type="match status" value="1"/>
</dbReference>
<evidence type="ECO:0000256" key="5">
    <source>
        <dbReference type="ARBA" id="ARBA00022475"/>
    </source>
</evidence>
<feature type="region of interest" description="Disordered" evidence="10">
    <location>
        <begin position="216"/>
        <end position="238"/>
    </location>
</feature>
<keyword evidence="7" id="KW-0283">Flagellar rotation</keyword>
<dbReference type="Gene3D" id="3.40.1550.10">
    <property type="entry name" value="CheC-like"/>
    <property type="match status" value="1"/>
</dbReference>
<dbReference type="GO" id="GO:0005886">
    <property type="term" value="C:plasma membrane"/>
    <property type="evidence" value="ECO:0007669"/>
    <property type="project" value="UniProtKB-SubCell"/>
</dbReference>
<dbReference type="Gene3D" id="2.30.330.10">
    <property type="entry name" value="SpoA-like"/>
    <property type="match status" value="1"/>
</dbReference>
<evidence type="ECO:0000256" key="4">
    <source>
        <dbReference type="ARBA" id="ARBA00021898"/>
    </source>
</evidence>
<feature type="non-terminal residue" evidence="12">
    <location>
        <position position="1"/>
    </location>
</feature>
<evidence type="ECO:0000256" key="9">
    <source>
        <dbReference type="ARBA" id="ARBA00023143"/>
    </source>
</evidence>
<feature type="compositionally biased region" description="Basic and acidic residues" evidence="10">
    <location>
        <begin position="216"/>
        <end position="232"/>
    </location>
</feature>
<dbReference type="GO" id="GO:0009425">
    <property type="term" value="C:bacterial-type flagellum basal body"/>
    <property type="evidence" value="ECO:0007669"/>
    <property type="project" value="UniProtKB-SubCell"/>
</dbReference>
<dbReference type="PANTHER" id="PTHR30034">
    <property type="entry name" value="FLAGELLAR MOTOR SWITCH PROTEIN FLIM"/>
    <property type="match status" value="1"/>
</dbReference>
<dbReference type="GO" id="GO:0071978">
    <property type="term" value="P:bacterial-type flagellum-dependent swarming motility"/>
    <property type="evidence" value="ECO:0007669"/>
    <property type="project" value="TreeGrafter"/>
</dbReference>
<dbReference type="PANTHER" id="PTHR30034:SF6">
    <property type="entry name" value="YOP PROTEINS TRANSLOCATION PROTEIN Q"/>
    <property type="match status" value="1"/>
</dbReference>
<keyword evidence="9" id="KW-0975">Bacterial flagellum</keyword>
<evidence type="ECO:0000313" key="13">
    <source>
        <dbReference type="Proteomes" id="UP000547674"/>
    </source>
</evidence>
<evidence type="ECO:0000256" key="6">
    <source>
        <dbReference type="ARBA" id="ARBA00022500"/>
    </source>
</evidence>
<evidence type="ECO:0000256" key="1">
    <source>
        <dbReference type="ARBA" id="ARBA00004117"/>
    </source>
</evidence>
<dbReference type="InterPro" id="IPR036429">
    <property type="entry name" value="SpoA-like_sf"/>
</dbReference>
<evidence type="ECO:0000256" key="2">
    <source>
        <dbReference type="ARBA" id="ARBA00004202"/>
    </source>
</evidence>
<gene>
    <name evidence="12" type="ORF">HKN21_03360</name>
</gene>
<dbReference type="Pfam" id="PF01052">
    <property type="entry name" value="FliMN_C"/>
    <property type="match status" value="1"/>
</dbReference>
<keyword evidence="8" id="KW-0472">Membrane</keyword>
<dbReference type="AlphaFoldDB" id="A0A7Y2E5V8"/>
<name>A0A7Y2E5V8_UNCEI</name>
<dbReference type="InterPro" id="IPR001543">
    <property type="entry name" value="FliN-like_C"/>
</dbReference>
<dbReference type="EMBL" id="JABDJR010000126">
    <property type="protein sequence ID" value="NNF05776.1"/>
    <property type="molecule type" value="Genomic_DNA"/>
</dbReference>
<feature type="domain" description="Flagellar motor switch protein FliN-like C-terminal" evidence="11">
    <location>
        <begin position="238"/>
        <end position="308"/>
    </location>
</feature>
<dbReference type="SUPFAM" id="SSF103039">
    <property type="entry name" value="CheC-like"/>
    <property type="match status" value="1"/>
</dbReference>
<dbReference type="GO" id="GO:0050918">
    <property type="term" value="P:positive chemotaxis"/>
    <property type="evidence" value="ECO:0007669"/>
    <property type="project" value="TreeGrafter"/>
</dbReference>
<comment type="caution">
    <text evidence="12">The sequence shown here is derived from an EMBL/GenBank/DDBJ whole genome shotgun (WGS) entry which is preliminary data.</text>
</comment>
<keyword evidence="6" id="KW-0145">Chemotaxis</keyword>
<evidence type="ECO:0000313" key="12">
    <source>
        <dbReference type="EMBL" id="NNF05776.1"/>
    </source>
</evidence>